<comment type="similarity">
    <text evidence="1">Belongs to the ABC transporter superfamily.</text>
</comment>
<dbReference type="RefSeq" id="WP_250827823.1">
    <property type="nucleotide sequence ID" value="NZ_JAMOIL010000017.1"/>
</dbReference>
<feature type="domain" description="ABC transporter" evidence="5">
    <location>
        <begin position="17"/>
        <end position="255"/>
    </location>
</feature>
<dbReference type="GO" id="GO:0016887">
    <property type="term" value="F:ATP hydrolysis activity"/>
    <property type="evidence" value="ECO:0007669"/>
    <property type="project" value="InterPro"/>
</dbReference>
<dbReference type="SMART" id="SM00382">
    <property type="entry name" value="AAA"/>
    <property type="match status" value="1"/>
</dbReference>
<dbReference type="PANTHER" id="PTHR43776:SF7">
    <property type="entry name" value="D,D-DIPEPTIDE TRANSPORT ATP-BINDING PROTEIN DDPF-RELATED"/>
    <property type="match status" value="1"/>
</dbReference>
<comment type="caution">
    <text evidence="6">The sequence shown here is derived from an EMBL/GenBank/DDBJ whole genome shotgun (WGS) entry which is preliminary data.</text>
</comment>
<dbReference type="InterPro" id="IPR003593">
    <property type="entry name" value="AAA+_ATPase"/>
</dbReference>
<proteinExistence type="inferred from homology"/>
<sequence>MPVTTKAPLLEVHELRVEYPRAGFRRGSFVAIDSMSVRVPAGTTLGVVGESGSGKSTLGRAILGLAPITHGGVIFDGREITHADARTRRALSADLQVVFQDPYSSLNPAMTIEAILAEPLVAAGTSRAAARARLTELLDIVGLPADSLARLPREFSGGQRQRIAIARAMAREPKLVVCDEAVSALDLSTQARVLDLLLDIQAQTGVAYLFITHDLDVVRHVSDEVVVVNRGAIVERGPAAQVVTNPTDPYTRRLVEASPIADPVAQRARRAARHPT</sequence>
<dbReference type="GO" id="GO:0055085">
    <property type="term" value="P:transmembrane transport"/>
    <property type="evidence" value="ECO:0007669"/>
    <property type="project" value="UniProtKB-ARBA"/>
</dbReference>
<dbReference type="PROSITE" id="PS50893">
    <property type="entry name" value="ABC_TRANSPORTER_2"/>
    <property type="match status" value="1"/>
</dbReference>
<accession>A0A9X2D9R0</accession>
<evidence type="ECO:0000256" key="1">
    <source>
        <dbReference type="ARBA" id="ARBA00005417"/>
    </source>
</evidence>
<reference evidence="6" key="1">
    <citation type="submission" date="2022-05" db="EMBL/GenBank/DDBJ databases">
        <authorList>
            <person name="Tuo L."/>
        </authorList>
    </citation>
    <scope>NUCLEOTIDE SEQUENCE</scope>
    <source>
        <strain evidence="6">BSK12Z-4</strain>
    </source>
</reference>
<dbReference type="InterPro" id="IPR050319">
    <property type="entry name" value="ABC_transp_ATP-bind"/>
</dbReference>
<gene>
    <name evidence="6" type="ORF">M8330_13940</name>
</gene>
<evidence type="ECO:0000256" key="4">
    <source>
        <dbReference type="ARBA" id="ARBA00022840"/>
    </source>
</evidence>
<dbReference type="InterPro" id="IPR003439">
    <property type="entry name" value="ABC_transporter-like_ATP-bd"/>
</dbReference>
<dbReference type="AlphaFoldDB" id="A0A9X2D9R0"/>
<dbReference type="InterPro" id="IPR017871">
    <property type="entry name" value="ABC_transporter-like_CS"/>
</dbReference>
<dbReference type="Pfam" id="PF00005">
    <property type="entry name" value="ABC_tran"/>
    <property type="match status" value="1"/>
</dbReference>
<keyword evidence="7" id="KW-1185">Reference proteome</keyword>
<dbReference type="EMBL" id="JAMOIL010000017">
    <property type="protein sequence ID" value="MCM0621392.1"/>
    <property type="molecule type" value="Genomic_DNA"/>
</dbReference>
<name>A0A9X2D9R0_9ACTN</name>
<dbReference type="GO" id="GO:0005524">
    <property type="term" value="F:ATP binding"/>
    <property type="evidence" value="ECO:0007669"/>
    <property type="project" value="UniProtKB-KW"/>
</dbReference>
<organism evidence="6 7">
    <name type="scientific">Nocardioides bruguierae</name>
    <dbReference type="NCBI Taxonomy" id="2945102"/>
    <lineage>
        <taxon>Bacteria</taxon>
        <taxon>Bacillati</taxon>
        <taxon>Actinomycetota</taxon>
        <taxon>Actinomycetes</taxon>
        <taxon>Propionibacteriales</taxon>
        <taxon>Nocardioidaceae</taxon>
        <taxon>Nocardioides</taxon>
    </lineage>
</organism>
<evidence type="ECO:0000313" key="6">
    <source>
        <dbReference type="EMBL" id="MCM0621392.1"/>
    </source>
</evidence>
<keyword evidence="3" id="KW-0547">Nucleotide-binding</keyword>
<keyword evidence="4 6" id="KW-0067">ATP-binding</keyword>
<dbReference type="Gene3D" id="3.40.50.300">
    <property type="entry name" value="P-loop containing nucleotide triphosphate hydrolases"/>
    <property type="match status" value="1"/>
</dbReference>
<dbReference type="CDD" id="cd03257">
    <property type="entry name" value="ABC_NikE_OppD_transporters"/>
    <property type="match status" value="1"/>
</dbReference>
<evidence type="ECO:0000256" key="2">
    <source>
        <dbReference type="ARBA" id="ARBA00022448"/>
    </source>
</evidence>
<dbReference type="PANTHER" id="PTHR43776">
    <property type="entry name" value="TRANSPORT ATP-BINDING PROTEIN"/>
    <property type="match status" value="1"/>
</dbReference>
<dbReference type="Proteomes" id="UP001139485">
    <property type="component" value="Unassembled WGS sequence"/>
</dbReference>
<dbReference type="PROSITE" id="PS00211">
    <property type="entry name" value="ABC_TRANSPORTER_1"/>
    <property type="match status" value="1"/>
</dbReference>
<evidence type="ECO:0000259" key="5">
    <source>
        <dbReference type="PROSITE" id="PS50893"/>
    </source>
</evidence>
<evidence type="ECO:0000256" key="3">
    <source>
        <dbReference type="ARBA" id="ARBA00022741"/>
    </source>
</evidence>
<dbReference type="SUPFAM" id="SSF52540">
    <property type="entry name" value="P-loop containing nucleoside triphosphate hydrolases"/>
    <property type="match status" value="1"/>
</dbReference>
<evidence type="ECO:0000313" key="7">
    <source>
        <dbReference type="Proteomes" id="UP001139485"/>
    </source>
</evidence>
<dbReference type="InterPro" id="IPR027417">
    <property type="entry name" value="P-loop_NTPase"/>
</dbReference>
<protein>
    <submittedName>
        <fullName evidence="6">ATP-binding cassette domain-containing protein</fullName>
    </submittedName>
</protein>
<keyword evidence="2" id="KW-0813">Transport</keyword>